<gene>
    <name evidence="6" type="ORF">QCA50_011897</name>
</gene>
<comment type="caution">
    <text evidence="6">The sequence shown here is derived from an EMBL/GenBank/DDBJ whole genome shotgun (WGS) entry which is preliminary data.</text>
</comment>
<evidence type="ECO:0000256" key="4">
    <source>
        <dbReference type="PROSITE-ProRule" id="PRU00134"/>
    </source>
</evidence>
<evidence type="ECO:0000313" key="6">
    <source>
        <dbReference type="EMBL" id="KAK7685060.1"/>
    </source>
</evidence>
<evidence type="ECO:0000256" key="2">
    <source>
        <dbReference type="ARBA" id="ARBA00022771"/>
    </source>
</evidence>
<name>A0AAW0G7U0_9APHY</name>
<dbReference type="Proteomes" id="UP001385951">
    <property type="component" value="Unassembled WGS sequence"/>
</dbReference>
<protein>
    <recommendedName>
        <fullName evidence="5">MYND-type domain-containing protein</fullName>
    </recommendedName>
</protein>
<dbReference type="PROSITE" id="PS50865">
    <property type="entry name" value="ZF_MYND_2"/>
    <property type="match status" value="1"/>
</dbReference>
<sequence>MTSPLDKLGLLEQELSRLSTAEDKITSVQSWFQSSAREPQRIVHDARTETYDKTDRERQEQDRLMKLMNDHDILDIFQKSLCDETKSTMLNEIVPIIVLPCANVEATKGKACTKEGKSACSACKLVKYCSKVCQTRHWKLHKRDCQDPLRSEHWTPRWVTERRSPAFIVENNTSSGEQFHNLASTQSHLWGNIPAYDLLASDRGSTPQNKDYNIVFAASGDLRNAVYTVNSLPMNYSGHLTVVMNDHDPQVTFRNLLLLMLLGSISDIKAAAELTLHLWYSVCLPTPYKLSATVLSTQLLESVENDGQFRQKFGRNSQLSGRVPQNVLRTFAAAMFNPEFHVGEAAQEYQRVNLDPSRVDYVDRWLTSMEPSHRMACMEYRRFGLALPFGALNAHFNAPNSTLFSPHGEWLQNDSVNPIQGWDVCDILKVGQRLGASREDLYGCFYFFISEQLQQFSHRIQNFRISFYVFDQDVLDLSKILQNGGLAKAGIPSTMTFDRIDVSNIVDAEYVGIPKTISHWGPLLAPGSDATLLGYFMNWVCKQRGGRLSSLGDRAEAERLMLKGIGELQTEGKLPSVPGNSQASYDTFMGKFPTIIDSLEAKYDNSKPFEQYLKQHGMTKALRDARCIRRKSHFILPHRLYAQLGGPSSTLPYFPDKEPWYTNMCFNHIAWSERFVEITRA</sequence>
<keyword evidence="2 4" id="KW-0863">Zinc-finger</keyword>
<dbReference type="SUPFAM" id="SSF144232">
    <property type="entry name" value="HIT/MYND zinc finger-like"/>
    <property type="match status" value="1"/>
</dbReference>
<dbReference type="InterPro" id="IPR002893">
    <property type="entry name" value="Znf_MYND"/>
</dbReference>
<dbReference type="Pfam" id="PF01753">
    <property type="entry name" value="zf-MYND"/>
    <property type="match status" value="1"/>
</dbReference>
<dbReference type="InterPro" id="IPR027974">
    <property type="entry name" value="DUF4470"/>
</dbReference>
<evidence type="ECO:0000256" key="1">
    <source>
        <dbReference type="ARBA" id="ARBA00022723"/>
    </source>
</evidence>
<reference evidence="6 7" key="1">
    <citation type="submission" date="2022-09" db="EMBL/GenBank/DDBJ databases">
        <authorList>
            <person name="Palmer J.M."/>
        </authorList>
    </citation>
    <scope>NUCLEOTIDE SEQUENCE [LARGE SCALE GENOMIC DNA]</scope>
    <source>
        <strain evidence="6 7">DSM 7382</strain>
    </source>
</reference>
<accession>A0AAW0G7U0</accession>
<keyword evidence="7" id="KW-1185">Reference proteome</keyword>
<evidence type="ECO:0000259" key="5">
    <source>
        <dbReference type="PROSITE" id="PS50865"/>
    </source>
</evidence>
<dbReference type="AlphaFoldDB" id="A0AAW0G7U0"/>
<dbReference type="Gene3D" id="6.10.140.2220">
    <property type="match status" value="1"/>
</dbReference>
<organism evidence="6 7">
    <name type="scientific">Cerrena zonata</name>
    <dbReference type="NCBI Taxonomy" id="2478898"/>
    <lineage>
        <taxon>Eukaryota</taxon>
        <taxon>Fungi</taxon>
        <taxon>Dikarya</taxon>
        <taxon>Basidiomycota</taxon>
        <taxon>Agaricomycotina</taxon>
        <taxon>Agaricomycetes</taxon>
        <taxon>Polyporales</taxon>
        <taxon>Cerrenaceae</taxon>
        <taxon>Cerrena</taxon>
    </lineage>
</organism>
<keyword evidence="1" id="KW-0479">Metal-binding</keyword>
<keyword evidence="3" id="KW-0862">Zinc</keyword>
<dbReference type="Pfam" id="PF14737">
    <property type="entry name" value="DUF4470"/>
    <property type="match status" value="1"/>
</dbReference>
<dbReference type="GO" id="GO:0008270">
    <property type="term" value="F:zinc ion binding"/>
    <property type="evidence" value="ECO:0007669"/>
    <property type="project" value="UniProtKB-KW"/>
</dbReference>
<evidence type="ECO:0000313" key="7">
    <source>
        <dbReference type="Proteomes" id="UP001385951"/>
    </source>
</evidence>
<dbReference type="EMBL" id="JASBNA010000022">
    <property type="protein sequence ID" value="KAK7685060.1"/>
    <property type="molecule type" value="Genomic_DNA"/>
</dbReference>
<feature type="domain" description="MYND-type" evidence="5">
    <location>
        <begin position="101"/>
        <end position="145"/>
    </location>
</feature>
<proteinExistence type="predicted"/>
<evidence type="ECO:0000256" key="3">
    <source>
        <dbReference type="ARBA" id="ARBA00022833"/>
    </source>
</evidence>